<evidence type="ECO:0000313" key="12">
    <source>
        <dbReference type="Proteomes" id="UP000295722"/>
    </source>
</evidence>
<keyword evidence="5" id="KW-0997">Cell inner membrane</keyword>
<dbReference type="NCBIfam" id="TIGR01726">
    <property type="entry name" value="HEQRo_perm_3TM"/>
    <property type="match status" value="1"/>
</dbReference>
<dbReference type="GO" id="GO:0006865">
    <property type="term" value="P:amino acid transport"/>
    <property type="evidence" value="ECO:0007669"/>
    <property type="project" value="TreeGrafter"/>
</dbReference>
<keyword evidence="3 9" id="KW-0813">Transport</keyword>
<dbReference type="Proteomes" id="UP000295722">
    <property type="component" value="Unassembled WGS sequence"/>
</dbReference>
<dbReference type="SUPFAM" id="SSF161098">
    <property type="entry name" value="MetI-like"/>
    <property type="match status" value="1"/>
</dbReference>
<gene>
    <name evidence="11" type="ORF">EYW47_14535</name>
</gene>
<dbReference type="InterPro" id="IPR000515">
    <property type="entry name" value="MetI-like"/>
</dbReference>
<feature type="transmembrane region" description="Helical" evidence="9">
    <location>
        <begin position="20"/>
        <end position="43"/>
    </location>
</feature>
<evidence type="ECO:0000256" key="6">
    <source>
        <dbReference type="ARBA" id="ARBA00022692"/>
    </source>
</evidence>
<sequence length="231" mass="24777">MNEVLSLMTQSGSDIVRGVWVTVQLLVLSCALAFALAVPLAVARASESRWLSTPSRLFMSVFRGTPLLVQIFVMYYGLAQFAFVRASPLWLLFGGSFSCALCALTLNLSAYMAEDIRGGIAGVLAGEKEAALAFGMSRFMLTWFVVVPRAIGIVAPTLGNEIVLQLKSTALASTITVLDLTGVARRISVETYTTDALMLAGVVYVGITAILSTVLKRVEGILNRHLGNVRV</sequence>
<dbReference type="InterPro" id="IPR035906">
    <property type="entry name" value="MetI-like_sf"/>
</dbReference>
<dbReference type="PROSITE" id="PS50928">
    <property type="entry name" value="ABC_TM1"/>
    <property type="match status" value="1"/>
</dbReference>
<evidence type="ECO:0000313" key="11">
    <source>
        <dbReference type="EMBL" id="TDG23156.1"/>
    </source>
</evidence>
<comment type="subcellular location">
    <subcellularLocation>
        <location evidence="1">Cell inner membrane</location>
        <topology evidence="1">Multi-pass membrane protein</topology>
    </subcellularLocation>
    <subcellularLocation>
        <location evidence="9">Cell membrane</location>
        <topology evidence="9">Multi-pass membrane protein</topology>
    </subcellularLocation>
</comment>
<dbReference type="Gene3D" id="1.10.3720.10">
    <property type="entry name" value="MetI-like"/>
    <property type="match status" value="1"/>
</dbReference>
<evidence type="ECO:0000256" key="1">
    <source>
        <dbReference type="ARBA" id="ARBA00004429"/>
    </source>
</evidence>
<dbReference type="PANTHER" id="PTHR30614:SF10">
    <property type="entry name" value="ARGININE ABC TRANSPORTER PERMEASE PROTEIN ARTM"/>
    <property type="match status" value="1"/>
</dbReference>
<organism evidence="11 12">
    <name type="scientific">Paraburkholderia silviterrae</name>
    <dbReference type="NCBI Taxonomy" id="2528715"/>
    <lineage>
        <taxon>Bacteria</taxon>
        <taxon>Pseudomonadati</taxon>
        <taxon>Pseudomonadota</taxon>
        <taxon>Betaproteobacteria</taxon>
        <taxon>Burkholderiales</taxon>
        <taxon>Burkholderiaceae</taxon>
        <taxon>Paraburkholderia</taxon>
    </lineage>
</organism>
<dbReference type="EMBL" id="SMRP01000006">
    <property type="protein sequence ID" value="TDG23156.1"/>
    <property type="molecule type" value="Genomic_DNA"/>
</dbReference>
<accession>A0A4R5M952</accession>
<feature type="transmembrane region" description="Helical" evidence="9">
    <location>
        <begin position="130"/>
        <end position="151"/>
    </location>
</feature>
<comment type="caution">
    <text evidence="11">The sequence shown here is derived from an EMBL/GenBank/DDBJ whole genome shotgun (WGS) entry which is preliminary data.</text>
</comment>
<protein>
    <submittedName>
        <fullName evidence="11">ABC transporter permease subunit</fullName>
    </submittedName>
</protein>
<evidence type="ECO:0000256" key="5">
    <source>
        <dbReference type="ARBA" id="ARBA00022519"/>
    </source>
</evidence>
<dbReference type="GO" id="GO:0022857">
    <property type="term" value="F:transmembrane transporter activity"/>
    <property type="evidence" value="ECO:0007669"/>
    <property type="project" value="InterPro"/>
</dbReference>
<evidence type="ECO:0000256" key="4">
    <source>
        <dbReference type="ARBA" id="ARBA00022475"/>
    </source>
</evidence>
<proteinExistence type="inferred from homology"/>
<dbReference type="PANTHER" id="PTHR30614">
    <property type="entry name" value="MEMBRANE COMPONENT OF AMINO ACID ABC TRANSPORTER"/>
    <property type="match status" value="1"/>
</dbReference>
<keyword evidence="12" id="KW-1185">Reference proteome</keyword>
<feature type="domain" description="ABC transmembrane type-1" evidence="10">
    <location>
        <begin position="19"/>
        <end position="215"/>
    </location>
</feature>
<feature type="transmembrane region" description="Helical" evidence="9">
    <location>
        <begin position="64"/>
        <end position="83"/>
    </location>
</feature>
<keyword evidence="7 9" id="KW-1133">Transmembrane helix</keyword>
<dbReference type="InterPro" id="IPR010065">
    <property type="entry name" value="AA_ABC_transptr_permease_3TM"/>
</dbReference>
<name>A0A4R5M952_9BURK</name>
<dbReference type="AlphaFoldDB" id="A0A4R5M952"/>
<reference evidence="11 12" key="1">
    <citation type="submission" date="2019-03" db="EMBL/GenBank/DDBJ databases">
        <title>Paraburkholderia sp. 4M-K11, isolated from subtropical forest soil.</title>
        <authorList>
            <person name="Gao Z.-H."/>
            <person name="Qiu L.-H."/>
        </authorList>
    </citation>
    <scope>NUCLEOTIDE SEQUENCE [LARGE SCALE GENOMIC DNA]</scope>
    <source>
        <strain evidence="11 12">4M-K11</strain>
    </source>
</reference>
<dbReference type="CDD" id="cd06261">
    <property type="entry name" value="TM_PBP2"/>
    <property type="match status" value="1"/>
</dbReference>
<feature type="transmembrane region" description="Helical" evidence="9">
    <location>
        <begin position="196"/>
        <end position="215"/>
    </location>
</feature>
<dbReference type="InterPro" id="IPR043429">
    <property type="entry name" value="ArtM/GltK/GlnP/TcyL/YhdX-like"/>
</dbReference>
<keyword evidence="6 9" id="KW-0812">Transmembrane</keyword>
<evidence type="ECO:0000256" key="3">
    <source>
        <dbReference type="ARBA" id="ARBA00022448"/>
    </source>
</evidence>
<dbReference type="Pfam" id="PF00528">
    <property type="entry name" value="BPD_transp_1"/>
    <property type="match status" value="1"/>
</dbReference>
<comment type="similarity">
    <text evidence="2">Belongs to the binding-protein-dependent transport system permease family. HisMQ subfamily.</text>
</comment>
<feature type="transmembrane region" description="Helical" evidence="9">
    <location>
        <begin position="89"/>
        <end position="109"/>
    </location>
</feature>
<dbReference type="GO" id="GO:0043190">
    <property type="term" value="C:ATP-binding cassette (ABC) transporter complex"/>
    <property type="evidence" value="ECO:0007669"/>
    <property type="project" value="InterPro"/>
</dbReference>
<evidence type="ECO:0000256" key="9">
    <source>
        <dbReference type="RuleBase" id="RU363032"/>
    </source>
</evidence>
<evidence type="ECO:0000256" key="7">
    <source>
        <dbReference type="ARBA" id="ARBA00022989"/>
    </source>
</evidence>
<dbReference type="RefSeq" id="WP_133195526.1">
    <property type="nucleotide sequence ID" value="NZ_JBHUCW010000009.1"/>
</dbReference>
<evidence type="ECO:0000256" key="8">
    <source>
        <dbReference type="ARBA" id="ARBA00023136"/>
    </source>
</evidence>
<dbReference type="OrthoDB" id="7026155at2"/>
<keyword evidence="4" id="KW-1003">Cell membrane</keyword>
<keyword evidence="8 9" id="KW-0472">Membrane</keyword>
<evidence type="ECO:0000256" key="2">
    <source>
        <dbReference type="ARBA" id="ARBA00010072"/>
    </source>
</evidence>
<evidence type="ECO:0000259" key="10">
    <source>
        <dbReference type="PROSITE" id="PS50928"/>
    </source>
</evidence>